<sequence>MNRTHVRAAAFAAALSVTACSHEPLFRSEAELRQKTLTVQGTTVPATLARDAAVQSSPADAAPTLATLPRGAEVWAADKAVHGYRRIKTADGKSGYVAEPALQIGVGHPAPLQPQQAATPAEPKVSGAK</sequence>
<feature type="region of interest" description="Disordered" evidence="1">
    <location>
        <begin position="107"/>
        <end position="129"/>
    </location>
</feature>
<name>A0ABM7XDI3_9BACT</name>
<evidence type="ECO:0008006" key="4">
    <source>
        <dbReference type="Google" id="ProtNLM"/>
    </source>
</evidence>
<protein>
    <recommendedName>
        <fullName evidence="4">SH3 domain-containing protein</fullName>
    </recommendedName>
</protein>
<dbReference type="EMBL" id="AP025592">
    <property type="protein sequence ID" value="BDG09931.1"/>
    <property type="molecule type" value="Genomic_DNA"/>
</dbReference>
<evidence type="ECO:0000313" key="3">
    <source>
        <dbReference type="Proteomes" id="UP001162734"/>
    </source>
</evidence>
<proteinExistence type="predicted"/>
<reference evidence="3" key="1">
    <citation type="journal article" date="2022" name="Int. J. Syst. Evol. Microbiol.">
        <title>Anaeromyxobacter oryzae sp. nov., Anaeromyxobacter diazotrophicus sp. nov. and Anaeromyxobacter paludicola sp. nov., isolated from paddy soils.</title>
        <authorList>
            <person name="Itoh H."/>
            <person name="Xu Z."/>
            <person name="Mise K."/>
            <person name="Masuda Y."/>
            <person name="Ushijima N."/>
            <person name="Hayakawa C."/>
            <person name="Shiratori Y."/>
            <person name="Senoo K."/>
        </authorList>
    </citation>
    <scope>NUCLEOTIDE SEQUENCE [LARGE SCALE GENOMIC DNA]</scope>
    <source>
        <strain evidence="3">Red630</strain>
    </source>
</reference>
<evidence type="ECO:0000313" key="2">
    <source>
        <dbReference type="EMBL" id="BDG09931.1"/>
    </source>
</evidence>
<dbReference type="RefSeq" id="WP_248342329.1">
    <property type="nucleotide sequence ID" value="NZ_AP025592.1"/>
</dbReference>
<gene>
    <name evidence="2" type="ORF">AMPC_30440</name>
</gene>
<evidence type="ECO:0000256" key="1">
    <source>
        <dbReference type="SAM" id="MobiDB-lite"/>
    </source>
</evidence>
<accession>A0ABM7XDI3</accession>
<dbReference type="Gene3D" id="2.30.30.40">
    <property type="entry name" value="SH3 Domains"/>
    <property type="match status" value="1"/>
</dbReference>
<feature type="compositionally biased region" description="Low complexity" evidence="1">
    <location>
        <begin position="109"/>
        <end position="121"/>
    </location>
</feature>
<dbReference type="Proteomes" id="UP001162734">
    <property type="component" value="Chromosome"/>
</dbReference>
<keyword evidence="3" id="KW-1185">Reference proteome</keyword>
<dbReference type="PROSITE" id="PS51257">
    <property type="entry name" value="PROKAR_LIPOPROTEIN"/>
    <property type="match status" value="1"/>
</dbReference>
<organism evidence="2 3">
    <name type="scientific">Anaeromyxobacter paludicola</name>
    <dbReference type="NCBI Taxonomy" id="2918171"/>
    <lineage>
        <taxon>Bacteria</taxon>
        <taxon>Pseudomonadati</taxon>
        <taxon>Myxococcota</taxon>
        <taxon>Myxococcia</taxon>
        <taxon>Myxococcales</taxon>
        <taxon>Cystobacterineae</taxon>
        <taxon>Anaeromyxobacteraceae</taxon>
        <taxon>Anaeromyxobacter</taxon>
    </lineage>
</organism>